<dbReference type="Gene3D" id="1.10.260.40">
    <property type="entry name" value="lambda repressor-like DNA-binding domains"/>
    <property type="match status" value="1"/>
</dbReference>
<dbReference type="SMART" id="SM00530">
    <property type="entry name" value="HTH_XRE"/>
    <property type="match status" value="1"/>
</dbReference>
<proteinExistence type="predicted"/>
<protein>
    <recommendedName>
        <fullName evidence="2">HTH cro/C1-type domain-containing protein</fullName>
    </recommendedName>
</protein>
<keyword evidence="5" id="KW-1185">Reference proteome</keyword>
<evidence type="ECO:0000313" key="4">
    <source>
        <dbReference type="EMBL" id="BBO72186.1"/>
    </source>
</evidence>
<evidence type="ECO:0000256" key="1">
    <source>
        <dbReference type="ARBA" id="ARBA00023125"/>
    </source>
</evidence>
<name>A0A5K7YU56_9BACT</name>
<dbReference type="CDD" id="cd00093">
    <property type="entry name" value="HTH_XRE"/>
    <property type="match status" value="1"/>
</dbReference>
<organism evidence="3 5">
    <name type="scientific">Desulfosarcina alkanivorans</name>
    <dbReference type="NCBI Taxonomy" id="571177"/>
    <lineage>
        <taxon>Bacteria</taxon>
        <taxon>Pseudomonadati</taxon>
        <taxon>Thermodesulfobacteriota</taxon>
        <taxon>Desulfobacteria</taxon>
        <taxon>Desulfobacterales</taxon>
        <taxon>Desulfosarcinaceae</taxon>
        <taxon>Desulfosarcina</taxon>
    </lineage>
</organism>
<gene>
    <name evidence="3" type="ORF">DSCA_61080</name>
    <name evidence="4" type="ORF">DSCA_61160</name>
</gene>
<dbReference type="PANTHER" id="PTHR46558">
    <property type="entry name" value="TRACRIPTIONAL REGULATORY PROTEIN-RELATED-RELATED"/>
    <property type="match status" value="1"/>
</dbReference>
<evidence type="ECO:0000313" key="5">
    <source>
        <dbReference type="Proteomes" id="UP000427906"/>
    </source>
</evidence>
<dbReference type="PROSITE" id="PS50943">
    <property type="entry name" value="HTH_CROC1"/>
    <property type="match status" value="1"/>
</dbReference>
<dbReference type="AlphaFoldDB" id="A0A5K7YU56"/>
<dbReference type="SUPFAM" id="SSF47413">
    <property type="entry name" value="lambda repressor-like DNA-binding domains"/>
    <property type="match status" value="1"/>
</dbReference>
<dbReference type="Proteomes" id="UP000427906">
    <property type="component" value="Chromosome"/>
</dbReference>
<dbReference type="InterPro" id="IPR049639">
    <property type="entry name" value="RstR"/>
</dbReference>
<dbReference type="EMBL" id="AP021874">
    <property type="protein sequence ID" value="BBO72178.1"/>
    <property type="molecule type" value="Genomic_DNA"/>
</dbReference>
<dbReference type="KEGG" id="dalk:DSCA_61160"/>
<dbReference type="InterPro" id="IPR010982">
    <property type="entry name" value="Lambda_DNA-bd_dom_sf"/>
</dbReference>
<sequence length="187" mass="21185">MQRSHNNSDLKNPCYNASNQFQLEDRNMPFAQKLSTLRNERGLTQQEMANLIGVGIAQMRRYEKGNSSPTLEVIKNIARTLGISADELIFDEEERVAAAKILDRKLLEQFEQISRLSAHDKEAVKTILESMILKGRLEEVMPSRTDAAWSKQMREVVDEFRQGAAEFADDDIESIVDEAVDAVRKAG</sequence>
<accession>A0A5K7YU56</accession>
<dbReference type="InterPro" id="IPR001387">
    <property type="entry name" value="Cro/C1-type_HTH"/>
</dbReference>
<reference evidence="3 5" key="1">
    <citation type="submission" date="2019-11" db="EMBL/GenBank/DDBJ databases">
        <title>Comparative genomics of hydrocarbon-degrading Desulfosarcina strains.</title>
        <authorList>
            <person name="Watanabe M."/>
            <person name="Kojima H."/>
            <person name="Fukui M."/>
        </authorList>
    </citation>
    <scope>NUCLEOTIDE SEQUENCE [LARGE SCALE GENOMIC DNA]</scope>
    <source>
        <strain evidence="3 5">PL12</strain>
    </source>
</reference>
<feature type="domain" description="HTH cro/C1-type" evidence="2">
    <location>
        <begin position="34"/>
        <end position="88"/>
    </location>
</feature>
<dbReference type="EMBL" id="AP021874">
    <property type="protein sequence ID" value="BBO72186.1"/>
    <property type="molecule type" value="Genomic_DNA"/>
</dbReference>
<evidence type="ECO:0000313" key="3">
    <source>
        <dbReference type="EMBL" id="BBO72178.1"/>
    </source>
</evidence>
<dbReference type="NCBIfam" id="NF041951">
    <property type="entry name" value="phage_RstR"/>
    <property type="match status" value="1"/>
</dbReference>
<dbReference type="PANTHER" id="PTHR46558:SF11">
    <property type="entry name" value="HTH-TYPE TRANSCRIPTIONAL REGULATOR XRE"/>
    <property type="match status" value="1"/>
</dbReference>
<dbReference type="Pfam" id="PF01381">
    <property type="entry name" value="HTH_3"/>
    <property type="match status" value="1"/>
</dbReference>
<dbReference type="GO" id="GO:0003677">
    <property type="term" value="F:DNA binding"/>
    <property type="evidence" value="ECO:0007669"/>
    <property type="project" value="UniProtKB-KW"/>
</dbReference>
<evidence type="ECO:0000259" key="2">
    <source>
        <dbReference type="PROSITE" id="PS50943"/>
    </source>
</evidence>
<dbReference type="KEGG" id="dalk:DSCA_61080"/>
<keyword evidence="1" id="KW-0238">DNA-binding</keyword>